<name>A0A096AGK2_9BACT</name>
<evidence type="ECO:0000313" key="2">
    <source>
        <dbReference type="Proteomes" id="UP000029538"/>
    </source>
</evidence>
<dbReference type="EMBL" id="JRNR01000149">
    <property type="protein sequence ID" value="KGF46263.1"/>
    <property type="molecule type" value="Genomic_DNA"/>
</dbReference>
<dbReference type="Proteomes" id="UP000029538">
    <property type="component" value="Unassembled WGS sequence"/>
</dbReference>
<comment type="caution">
    <text evidence="1">The sequence shown here is derived from an EMBL/GenBank/DDBJ whole genome shotgun (WGS) entry which is preliminary data.</text>
</comment>
<protein>
    <submittedName>
        <fullName evidence="1">Uncharacterized protein</fullName>
    </submittedName>
</protein>
<dbReference type="AlphaFoldDB" id="A0A096AGK2"/>
<sequence>MRLRTYLIRLFVERVDCQHTNRSANGNTGGDIWAEAKRRLGVADSLSSDPDRTYYQNIVDANDGNGYGWNRIEINNIRSTKGTIRYGVSTKSSFTGTTFAGQWVSAADFNLK</sequence>
<proteinExistence type="predicted"/>
<evidence type="ECO:0000313" key="1">
    <source>
        <dbReference type="EMBL" id="KGF46263.1"/>
    </source>
</evidence>
<accession>A0A096AGK2</accession>
<reference evidence="1 2" key="1">
    <citation type="submission" date="2014-07" db="EMBL/GenBank/DDBJ databases">
        <authorList>
            <person name="McCorrison J."/>
            <person name="Sanka R."/>
            <person name="Torralba M."/>
            <person name="Gillis M."/>
            <person name="Haft D.H."/>
            <person name="Methe B."/>
            <person name="Sutton G."/>
            <person name="Nelson K.E."/>
        </authorList>
    </citation>
    <scope>NUCLEOTIDE SEQUENCE [LARGE SCALE GENOMIC DNA]</scope>
    <source>
        <strain evidence="1 2">DNF00882</strain>
    </source>
</reference>
<organism evidence="1 2">
    <name type="scientific">Prevotella disiens DNF00882</name>
    <dbReference type="NCBI Taxonomy" id="1401075"/>
    <lineage>
        <taxon>Bacteria</taxon>
        <taxon>Pseudomonadati</taxon>
        <taxon>Bacteroidota</taxon>
        <taxon>Bacteroidia</taxon>
        <taxon>Bacteroidales</taxon>
        <taxon>Prevotellaceae</taxon>
        <taxon>Prevotella</taxon>
    </lineage>
</organism>
<gene>
    <name evidence="1" type="ORF">HMPREF0654_11595</name>
</gene>